<gene>
    <name evidence="1" type="ORF">C3Z13_02355</name>
</gene>
<sequence length="280" mass="31603">MAIADINKIQALYATQPEAELNAWKVPFQMANAFADTAEQHRRLDENNKTKDWRVAYANALAKTNVAKQQADLTQLQGWEQGLDFLKKHAVDEQGRIRNPEELLNKYRQFPTQQQNPYLFAQLLSGDKNYLTETAKNLAPINPSAASQYSLMAGVTPHLLDENNQVQNFFSGENIGVLPNNVDPAAVAGGEAWKYYFNQLANQQSQQKAAQRALPDLTKPFSDVLTNSMQDMLGEEGSVPALDPAKFRQNMKQLYLLYPNRVDEINGFVARVMNQNGWNR</sequence>
<dbReference type="RefSeq" id="WP_103854883.1">
    <property type="nucleotide sequence ID" value="NZ_CBCSDH010000011.1"/>
</dbReference>
<dbReference type="Proteomes" id="UP000237229">
    <property type="component" value="Unassembled WGS sequence"/>
</dbReference>
<dbReference type="EMBL" id="PQVI01000021">
    <property type="protein sequence ID" value="POY42904.1"/>
    <property type="molecule type" value="Genomic_DNA"/>
</dbReference>
<reference evidence="1 2" key="1">
    <citation type="submission" date="2018-02" db="EMBL/GenBank/DDBJ databases">
        <title>Classification genera of Pasteurellaceae by whole genome sequence comparison.</title>
        <authorList>
            <person name="Christensen H."/>
        </authorList>
    </citation>
    <scope>NUCLEOTIDE SEQUENCE [LARGE SCALE GENOMIC DNA]</scope>
    <source>
        <strain evidence="1 2">20186H4H1</strain>
    </source>
</reference>
<comment type="caution">
    <text evidence="1">The sequence shown here is derived from an EMBL/GenBank/DDBJ whole genome shotgun (WGS) entry which is preliminary data.</text>
</comment>
<proteinExistence type="predicted"/>
<organism evidence="1 2">
    <name type="scientific">Avibacterium endocarditidis</name>
    <dbReference type="NCBI Taxonomy" id="380674"/>
    <lineage>
        <taxon>Bacteria</taxon>
        <taxon>Pseudomonadati</taxon>
        <taxon>Pseudomonadota</taxon>
        <taxon>Gammaproteobacteria</taxon>
        <taxon>Pasteurellales</taxon>
        <taxon>Pasteurellaceae</taxon>
        <taxon>Avibacterium</taxon>
    </lineage>
</organism>
<evidence type="ECO:0000313" key="1">
    <source>
        <dbReference type="EMBL" id="POY42904.1"/>
    </source>
</evidence>
<protein>
    <submittedName>
        <fullName evidence="1">Uncharacterized protein</fullName>
    </submittedName>
</protein>
<accession>A0ABX4ZV33</accession>
<keyword evidence="2" id="KW-1185">Reference proteome</keyword>
<name>A0ABX4ZV33_9PAST</name>
<evidence type="ECO:0000313" key="2">
    <source>
        <dbReference type="Proteomes" id="UP000237229"/>
    </source>
</evidence>